<dbReference type="AlphaFoldDB" id="A0A936YRL3"/>
<protein>
    <submittedName>
        <fullName evidence="2">Uncharacterized protein</fullName>
    </submittedName>
</protein>
<gene>
    <name evidence="2" type="ORF">JJB09_04480</name>
</gene>
<feature type="chain" id="PRO_5037967598" evidence="1">
    <location>
        <begin position="22"/>
        <end position="145"/>
    </location>
</feature>
<accession>A0A936YRL3</accession>
<dbReference type="RefSeq" id="WP_201653708.1">
    <property type="nucleotide sequence ID" value="NZ_JAEQNC010000002.1"/>
</dbReference>
<dbReference type="Proteomes" id="UP000633219">
    <property type="component" value="Unassembled WGS sequence"/>
</dbReference>
<keyword evidence="3" id="KW-1185">Reference proteome</keyword>
<comment type="caution">
    <text evidence="2">The sequence shown here is derived from an EMBL/GenBank/DDBJ whole genome shotgun (WGS) entry which is preliminary data.</text>
</comment>
<reference evidence="2" key="1">
    <citation type="submission" date="2021-01" db="EMBL/GenBank/DDBJ databases">
        <title>Rhizobium sp. strain KVB221 16S ribosomal RNA gene Genome sequencing and assembly.</title>
        <authorList>
            <person name="Kang M."/>
        </authorList>
    </citation>
    <scope>NUCLEOTIDE SEQUENCE</scope>
    <source>
        <strain evidence="2">KVB221</strain>
    </source>
</reference>
<evidence type="ECO:0000313" key="2">
    <source>
        <dbReference type="EMBL" id="MBL0371277.1"/>
    </source>
</evidence>
<dbReference type="EMBL" id="JAEQNC010000002">
    <property type="protein sequence ID" value="MBL0371277.1"/>
    <property type="molecule type" value="Genomic_DNA"/>
</dbReference>
<evidence type="ECO:0000313" key="3">
    <source>
        <dbReference type="Proteomes" id="UP000633219"/>
    </source>
</evidence>
<name>A0A936YRL3_9HYPH</name>
<keyword evidence="1" id="KW-0732">Signal</keyword>
<sequence>MFASRFALALGLLVSSIPLQTASAFELPRSEDFCNTGWVLSSLKTKVDGKYRKYNGTKLFLIDIINPKMRYERERDSLHRVGRKFCHATVRMNDGRKRDMWYLLETPGGFAGAPKFAGLEFCIAGLDPWHVYGKDCSTIRNSIGW</sequence>
<evidence type="ECO:0000256" key="1">
    <source>
        <dbReference type="SAM" id="SignalP"/>
    </source>
</evidence>
<feature type="signal peptide" evidence="1">
    <location>
        <begin position="1"/>
        <end position="21"/>
    </location>
</feature>
<organism evidence="2 3">
    <name type="scientific">Rhizobium setariae</name>
    <dbReference type="NCBI Taxonomy" id="2801340"/>
    <lineage>
        <taxon>Bacteria</taxon>
        <taxon>Pseudomonadati</taxon>
        <taxon>Pseudomonadota</taxon>
        <taxon>Alphaproteobacteria</taxon>
        <taxon>Hyphomicrobiales</taxon>
        <taxon>Rhizobiaceae</taxon>
        <taxon>Rhizobium/Agrobacterium group</taxon>
        <taxon>Rhizobium</taxon>
    </lineage>
</organism>
<proteinExistence type="predicted"/>